<dbReference type="Proteomes" id="UP001295469">
    <property type="component" value="Chromosome C05"/>
</dbReference>
<reference evidence="2" key="1">
    <citation type="submission" date="2021-01" db="EMBL/GenBank/DDBJ databases">
        <authorList>
            <consortium name="Genoscope - CEA"/>
            <person name="William W."/>
        </authorList>
    </citation>
    <scope>NUCLEOTIDE SEQUENCE</scope>
</reference>
<keyword evidence="1" id="KW-0732">Signal</keyword>
<gene>
    <name evidence="2" type="ORF">DARMORV10_C05P40950.1</name>
</gene>
<dbReference type="EMBL" id="HG994369">
    <property type="protein sequence ID" value="CAF1931237.1"/>
    <property type="molecule type" value="Genomic_DNA"/>
</dbReference>
<sequence>SVALVGLFFLFRILLSPERMIPPTVKESTICLFKGSAMTKHGAYAALSYMAALRRAIDYNSTVVRYIQARTWQRDSRDMTSLQATPAAAVDVRYHLMSVDYVFQYSIILRLLTYYIYIYQCFRCFPQLPIQITLPQALLPSLFTRL</sequence>
<proteinExistence type="predicted"/>
<name>A0A816KU19_BRANA</name>
<protein>
    <submittedName>
        <fullName evidence="2">(rape) hypothetical protein</fullName>
    </submittedName>
</protein>
<feature type="non-terminal residue" evidence="2">
    <location>
        <position position="146"/>
    </location>
</feature>
<feature type="signal peptide" evidence="1">
    <location>
        <begin position="1"/>
        <end position="20"/>
    </location>
</feature>
<evidence type="ECO:0000313" key="2">
    <source>
        <dbReference type="EMBL" id="CAF1931237.1"/>
    </source>
</evidence>
<evidence type="ECO:0000256" key="1">
    <source>
        <dbReference type="SAM" id="SignalP"/>
    </source>
</evidence>
<organism evidence="2">
    <name type="scientific">Brassica napus</name>
    <name type="common">Rape</name>
    <dbReference type="NCBI Taxonomy" id="3708"/>
    <lineage>
        <taxon>Eukaryota</taxon>
        <taxon>Viridiplantae</taxon>
        <taxon>Streptophyta</taxon>
        <taxon>Embryophyta</taxon>
        <taxon>Tracheophyta</taxon>
        <taxon>Spermatophyta</taxon>
        <taxon>Magnoliopsida</taxon>
        <taxon>eudicotyledons</taxon>
        <taxon>Gunneridae</taxon>
        <taxon>Pentapetalae</taxon>
        <taxon>rosids</taxon>
        <taxon>malvids</taxon>
        <taxon>Brassicales</taxon>
        <taxon>Brassicaceae</taxon>
        <taxon>Brassiceae</taxon>
        <taxon>Brassica</taxon>
    </lineage>
</organism>
<dbReference type="AlphaFoldDB" id="A0A816KU19"/>
<accession>A0A816KU19</accession>
<feature type="chain" id="PRO_5032380520" evidence="1">
    <location>
        <begin position="21"/>
        <end position="146"/>
    </location>
</feature>